<dbReference type="Proteomes" id="UP000316030">
    <property type="component" value="Unassembled WGS sequence"/>
</dbReference>
<gene>
    <name evidence="3" type="ORF">SAMN06265173_108132</name>
</gene>
<keyword evidence="1" id="KW-1133">Transmembrane helix</keyword>
<evidence type="ECO:0000256" key="1">
    <source>
        <dbReference type="SAM" id="Phobius"/>
    </source>
</evidence>
<dbReference type="Gene3D" id="3.40.50.2000">
    <property type="entry name" value="Glycogen Phosphorylase B"/>
    <property type="match status" value="2"/>
</dbReference>
<keyword evidence="1" id="KW-0472">Membrane</keyword>
<reference evidence="3 4" key="1">
    <citation type="submission" date="2017-05" db="EMBL/GenBank/DDBJ databases">
        <authorList>
            <person name="Varghese N."/>
            <person name="Submissions S."/>
        </authorList>
    </citation>
    <scope>NUCLEOTIDE SEQUENCE [LARGE SCALE GENOMIC DNA]</scope>
    <source>
        <strain evidence="3 4">DSM 29506</strain>
    </source>
</reference>
<proteinExistence type="predicted"/>
<dbReference type="AlphaFoldDB" id="A0A521D353"/>
<evidence type="ECO:0000259" key="2">
    <source>
        <dbReference type="Pfam" id="PF13579"/>
    </source>
</evidence>
<organism evidence="3 4">
    <name type="scientific">Thalassovita litoralis</name>
    <dbReference type="NCBI Taxonomy" id="1010611"/>
    <lineage>
        <taxon>Bacteria</taxon>
        <taxon>Pseudomonadati</taxon>
        <taxon>Pseudomonadota</taxon>
        <taxon>Alphaproteobacteria</taxon>
        <taxon>Rhodobacterales</taxon>
        <taxon>Roseobacteraceae</taxon>
        <taxon>Thalassovita</taxon>
    </lineage>
</organism>
<dbReference type="RefSeq" id="WP_142493047.1">
    <property type="nucleotide sequence ID" value="NZ_FXTO01000008.1"/>
</dbReference>
<name>A0A521D353_9RHOB</name>
<dbReference type="EMBL" id="FXTO01000008">
    <property type="protein sequence ID" value="SMO66087.1"/>
    <property type="molecule type" value="Genomic_DNA"/>
</dbReference>
<feature type="domain" description="Glycosyltransferase subfamily 4-like N-terminal" evidence="2">
    <location>
        <begin position="27"/>
        <end position="191"/>
    </location>
</feature>
<dbReference type="SUPFAM" id="SSF53756">
    <property type="entry name" value="UDP-Glycosyltransferase/glycogen phosphorylase"/>
    <property type="match status" value="1"/>
</dbReference>
<accession>A0A521D353</accession>
<dbReference type="GO" id="GO:0016757">
    <property type="term" value="F:glycosyltransferase activity"/>
    <property type="evidence" value="ECO:0007669"/>
    <property type="project" value="UniProtKB-ARBA"/>
</dbReference>
<feature type="transmembrane region" description="Helical" evidence="1">
    <location>
        <begin position="76"/>
        <end position="92"/>
    </location>
</feature>
<dbReference type="InterPro" id="IPR028098">
    <property type="entry name" value="Glyco_trans_4-like_N"/>
</dbReference>
<evidence type="ECO:0000313" key="4">
    <source>
        <dbReference type="Proteomes" id="UP000316030"/>
    </source>
</evidence>
<keyword evidence="3" id="KW-0808">Transferase</keyword>
<evidence type="ECO:0000313" key="3">
    <source>
        <dbReference type="EMBL" id="SMO66087.1"/>
    </source>
</evidence>
<sequence length="389" mass="43430">MLYREQNKPSLYYVTVDYPPDHNAGSARAHALVKGLSAHAEVQVISTKRAKATNGERITNLPIDNFQNMKGLIKRTYRELLFSFFVLLKLLFAPKNAILVIASPPFFLLLVYVLLPRKRGQLRVLDVRDIYPDVFVDAGLLQRSSVLFRVLAAIERWAYARSDLVFTVCDSLAEKIRQRAPSTNVHLVLNGYGESFQRNSNPEDSTTVARPFTIMSHGNFGRFQNVDLLNRLVKETAHLPVLYRFVGFGANFDQVTPGPNVEIGGAVSHEQIPALLAEADLGLSVRSSDSVGRNAIPVKVLEYLGMGIPSLVFPVMPDLGALAQSGAIKQFESDQLEDAVAFLTNVSRRGPDFEAMQHAAKQIRGDYSRQRWVEVAVEKIFEAHKERGH</sequence>
<protein>
    <submittedName>
        <fullName evidence="3">Glycosyltransferase involved in cell wall bisynthesis</fullName>
    </submittedName>
</protein>
<keyword evidence="1" id="KW-0812">Transmembrane</keyword>
<keyword evidence="4" id="KW-1185">Reference proteome</keyword>
<dbReference type="Pfam" id="PF13579">
    <property type="entry name" value="Glyco_trans_4_4"/>
    <property type="match status" value="1"/>
</dbReference>
<dbReference type="OrthoDB" id="185319at2"/>